<protein>
    <recommendedName>
        <fullName evidence="2">10 kDa chaperonin</fullName>
    </recommendedName>
</protein>
<evidence type="ECO:0008006" key="2">
    <source>
        <dbReference type="Google" id="ProtNLM"/>
    </source>
</evidence>
<gene>
    <name evidence="1" type="ORF">LCGC14_0355350</name>
</gene>
<proteinExistence type="predicted"/>
<dbReference type="EMBL" id="LAZR01000271">
    <property type="protein sequence ID" value="KKN77970.1"/>
    <property type="molecule type" value="Genomic_DNA"/>
</dbReference>
<accession>A0A0F9T9S3</accession>
<name>A0A0F9T9S3_9ZZZZ</name>
<comment type="caution">
    <text evidence="1">The sequence shown here is derived from an EMBL/GenBank/DDBJ whole genome shotgun (WGS) entry which is preliminary data.</text>
</comment>
<dbReference type="AlphaFoldDB" id="A0A0F9T9S3"/>
<organism evidence="1">
    <name type="scientific">marine sediment metagenome</name>
    <dbReference type="NCBI Taxonomy" id="412755"/>
    <lineage>
        <taxon>unclassified sequences</taxon>
        <taxon>metagenomes</taxon>
        <taxon>ecological metagenomes</taxon>
    </lineage>
</organism>
<reference evidence="1" key="1">
    <citation type="journal article" date="2015" name="Nature">
        <title>Complex archaea that bridge the gap between prokaryotes and eukaryotes.</title>
        <authorList>
            <person name="Spang A."/>
            <person name="Saw J.H."/>
            <person name="Jorgensen S.L."/>
            <person name="Zaremba-Niedzwiedzka K."/>
            <person name="Martijn J."/>
            <person name="Lind A.E."/>
            <person name="van Eijk R."/>
            <person name="Schleper C."/>
            <person name="Guy L."/>
            <person name="Ettema T.J."/>
        </authorList>
    </citation>
    <scope>NUCLEOTIDE SEQUENCE</scope>
</reference>
<dbReference type="InterPro" id="IPR037124">
    <property type="entry name" value="Chaperonin_GroES_sf"/>
</dbReference>
<evidence type="ECO:0000313" key="1">
    <source>
        <dbReference type="EMBL" id="KKN77970.1"/>
    </source>
</evidence>
<dbReference type="GO" id="GO:0006457">
    <property type="term" value="P:protein folding"/>
    <property type="evidence" value="ECO:0007669"/>
    <property type="project" value="InterPro"/>
</dbReference>
<dbReference type="Gene3D" id="2.30.33.40">
    <property type="entry name" value="GroES chaperonin"/>
    <property type="match status" value="1"/>
</dbReference>
<sequence length="110" mass="12053">MKEFKNDTGIYPVEYKVLIRLDPIDGKTGSIFLPDDHLTRKQMAQPVATLIACGALAFQDPQGDGEKWPDAPKPGDKIIVGKYDGMPPGADDIENLLRICNDTDVVAVVR</sequence>